<reference evidence="7" key="1">
    <citation type="submission" date="2020-11" db="EMBL/GenBank/DDBJ databases">
        <authorList>
            <person name="Tran Van P."/>
        </authorList>
    </citation>
    <scope>NUCLEOTIDE SEQUENCE</scope>
</reference>
<dbReference type="Gene3D" id="3.40.50.11500">
    <property type="match status" value="1"/>
</dbReference>
<comment type="subcellular location">
    <subcellularLocation>
        <location evidence="1">Membrane</location>
    </subcellularLocation>
</comment>
<dbReference type="InterPro" id="IPR037213">
    <property type="entry name" value="Run_dom_sf"/>
</dbReference>
<sequence>MSDSVMDSMCATPDTPYTPTTPGTPSRRLRGQHRERMKLFSQISLLATTVDNKVETILQIDDCPQVDDSSLILLSLPNGWSVQTVAPIDHSFHSFCITSQTGQRIYGGSYVFSHSNVVHTDPHTDPHTDTTLPAGVVYTTRALVALTVRPLVDQLRRCLQWCVCRADCNPRWIRCVSQIRLPPKGKCIQIVLPNITKNLSHKRSQHNPNIDSKGESEDTGDNGVVNDNSVVTILRPLSTLPLFDYPFRLLFSEVLSVDHFLLCYCCALIETQILVMSSDYYKLMLVAECLSTLLNPFKWQHVYVPILPTKLGVHYLDAPTPYIMGVNKSSNIPPADQLMVGCLIDCDEHSVELNLDASVVMPPFMDSLRMELETILNADLRLSCVAPGVGTHTKSAALQRLTELAKKHNVISDDFTYLDDLKLNQQIRVLFLKTIRKHILHKYQQFIIYNRKDSILFDTVSYLSDRPQSMQAFLQQFVSTQMFVTFIDEMGKQLIRKHKTIASNTCGEQSLYESIYDDDFEDLDLSLFTDQILESRFQSAKQIALQELEELPTLDSNTSIVLTTDASHLSTTAIASPRTRRRFQTLSQKSTNLVNSSSLPMASPSKTMPAALTAQTNWRVVETLMKEVKMKTKRILLEKMGNDEVRPLGCGAVGGVEENTLIAALCDLIERIWSHATSEDNKEVTKWQSGRCSFWSHLMAYYQLETNDAIDGNTHKNIESSQLTPALSQISIDSSPQSTPSSPSKSQKMRQINSNSPLKSLPTTLLYDVRFQCNRWFGRNIEEGSTERVLIGELLTGSVSEILKKSGHPTRSSSIGRNWTRSITNDQYDNKETTFCAQELQTLLGENVNQIMKYYYNAQNASAGSTGSTGNTSNTGNAINSQQLIDMNQTDHSTRSPHKKILPKMVTKSSMNSQTLGKRSRSSFRKQSYLWDYMLRVCCELKISRTTHKTVDTIEETLIDTIDSITDKAVNYGKDQKFSLFLLLSIRDHQLIPGFLQVLCRPSLSHLFYESHSFTRDATLVTFLHQILNTFNDISLSFESSLTKAL</sequence>
<evidence type="ECO:0000256" key="3">
    <source>
        <dbReference type="ARBA" id="ARBA00023136"/>
    </source>
</evidence>
<dbReference type="PROSITE" id="PS50826">
    <property type="entry name" value="RUN"/>
    <property type="match status" value="1"/>
</dbReference>
<evidence type="ECO:0000313" key="8">
    <source>
        <dbReference type="Proteomes" id="UP000728032"/>
    </source>
</evidence>
<dbReference type="PANTHER" id="PTHR46070">
    <property type="entry name" value="PINSTRIPE, ISOFORM A"/>
    <property type="match status" value="1"/>
</dbReference>
<dbReference type="GO" id="GO:0016020">
    <property type="term" value="C:membrane"/>
    <property type="evidence" value="ECO:0007669"/>
    <property type="project" value="UniProtKB-SubCell"/>
</dbReference>
<organism evidence="7">
    <name type="scientific">Oppiella nova</name>
    <dbReference type="NCBI Taxonomy" id="334625"/>
    <lineage>
        <taxon>Eukaryota</taxon>
        <taxon>Metazoa</taxon>
        <taxon>Ecdysozoa</taxon>
        <taxon>Arthropoda</taxon>
        <taxon>Chelicerata</taxon>
        <taxon>Arachnida</taxon>
        <taxon>Acari</taxon>
        <taxon>Acariformes</taxon>
        <taxon>Sarcoptiformes</taxon>
        <taxon>Oribatida</taxon>
        <taxon>Brachypylina</taxon>
        <taxon>Oppioidea</taxon>
        <taxon>Oppiidae</taxon>
        <taxon>Oppiella</taxon>
    </lineage>
</organism>
<dbReference type="PANTHER" id="PTHR46070:SF1">
    <property type="entry name" value="PINSTRIPE, ISOFORM A"/>
    <property type="match status" value="1"/>
</dbReference>
<dbReference type="SMART" id="SM00799">
    <property type="entry name" value="DENN"/>
    <property type="match status" value="1"/>
</dbReference>
<feature type="domain" description="RUN" evidence="6">
    <location>
        <begin position="656"/>
        <end position="1045"/>
    </location>
</feature>
<feature type="region of interest" description="Disordered" evidence="4">
    <location>
        <begin position="1"/>
        <end position="30"/>
    </location>
</feature>
<dbReference type="Pfam" id="PF03456">
    <property type="entry name" value="uDENN"/>
    <property type="match status" value="1"/>
</dbReference>
<dbReference type="InterPro" id="IPR005113">
    <property type="entry name" value="uDENN_dom"/>
</dbReference>
<dbReference type="InterPro" id="IPR037516">
    <property type="entry name" value="Tripartite_DENN"/>
</dbReference>
<proteinExistence type="predicted"/>
<feature type="region of interest" description="Disordered" evidence="4">
    <location>
        <begin position="730"/>
        <end position="757"/>
    </location>
</feature>
<dbReference type="EMBL" id="OC916083">
    <property type="protein sequence ID" value="CAD7643098.1"/>
    <property type="molecule type" value="Genomic_DNA"/>
</dbReference>
<feature type="region of interest" description="Disordered" evidence="4">
    <location>
        <begin position="201"/>
        <end position="222"/>
    </location>
</feature>
<dbReference type="Pfam" id="PF02141">
    <property type="entry name" value="DENN"/>
    <property type="match status" value="1"/>
</dbReference>
<evidence type="ECO:0000259" key="6">
    <source>
        <dbReference type="PROSITE" id="PS50826"/>
    </source>
</evidence>
<dbReference type="Gene3D" id="1.20.58.900">
    <property type="match status" value="2"/>
</dbReference>
<dbReference type="Gene3D" id="6.10.140.1000">
    <property type="match status" value="1"/>
</dbReference>
<dbReference type="Proteomes" id="UP000728032">
    <property type="component" value="Unassembled WGS sequence"/>
</dbReference>
<dbReference type="InterPro" id="IPR043153">
    <property type="entry name" value="DENN_C"/>
</dbReference>
<feature type="domain" description="UDENN" evidence="5">
    <location>
        <begin position="38"/>
        <end position="500"/>
    </location>
</feature>
<feature type="compositionally biased region" description="Low complexity" evidence="4">
    <location>
        <begin position="730"/>
        <end position="746"/>
    </location>
</feature>
<dbReference type="SMART" id="SM00801">
    <property type="entry name" value="dDENN"/>
    <property type="match status" value="1"/>
</dbReference>
<accession>A0A7R9QEX5</accession>
<keyword evidence="8" id="KW-1185">Reference proteome</keyword>
<evidence type="ECO:0008006" key="9">
    <source>
        <dbReference type="Google" id="ProtNLM"/>
    </source>
</evidence>
<dbReference type="EMBL" id="CAJPVJ010001258">
    <property type="protein sequence ID" value="CAG2164402.1"/>
    <property type="molecule type" value="Genomic_DNA"/>
</dbReference>
<dbReference type="OrthoDB" id="6019893at2759"/>
<protein>
    <recommendedName>
        <fullName evidence="9">UDENN domain-containing protein</fullName>
    </recommendedName>
</protein>
<dbReference type="Pfam" id="PF03455">
    <property type="entry name" value="dDENN"/>
    <property type="match status" value="1"/>
</dbReference>
<dbReference type="AlphaFoldDB" id="A0A7R9QEX5"/>
<evidence type="ECO:0000259" key="5">
    <source>
        <dbReference type="PROSITE" id="PS50211"/>
    </source>
</evidence>
<dbReference type="SUPFAM" id="SSF140741">
    <property type="entry name" value="RUN domain-like"/>
    <property type="match status" value="1"/>
</dbReference>
<evidence type="ECO:0000313" key="7">
    <source>
        <dbReference type="EMBL" id="CAD7643098.1"/>
    </source>
</evidence>
<name>A0A7R9QEX5_9ACAR</name>
<keyword evidence="3" id="KW-0472">Membrane</keyword>
<gene>
    <name evidence="7" type="ORF">ONB1V03_LOCUS3958</name>
</gene>
<dbReference type="PROSITE" id="PS50211">
    <property type="entry name" value="DENN"/>
    <property type="match status" value="1"/>
</dbReference>
<dbReference type="InterPro" id="IPR004012">
    <property type="entry name" value="Run_dom"/>
</dbReference>
<dbReference type="InterPro" id="IPR047278">
    <property type="entry name" value="DEN5A/B"/>
</dbReference>
<evidence type="ECO:0000256" key="1">
    <source>
        <dbReference type="ARBA" id="ARBA00004370"/>
    </source>
</evidence>
<dbReference type="InterPro" id="IPR005112">
    <property type="entry name" value="dDENN_dom"/>
</dbReference>
<dbReference type="InterPro" id="IPR001194">
    <property type="entry name" value="cDENN_dom"/>
</dbReference>
<evidence type="ECO:0000256" key="4">
    <source>
        <dbReference type="SAM" id="MobiDB-lite"/>
    </source>
</evidence>
<evidence type="ECO:0000256" key="2">
    <source>
        <dbReference type="ARBA" id="ARBA00022737"/>
    </source>
</evidence>
<feature type="compositionally biased region" description="Low complexity" evidence="4">
    <location>
        <begin position="12"/>
        <end position="25"/>
    </location>
</feature>
<dbReference type="GO" id="GO:0005085">
    <property type="term" value="F:guanyl-nucleotide exchange factor activity"/>
    <property type="evidence" value="ECO:0007669"/>
    <property type="project" value="InterPro"/>
</dbReference>
<keyword evidence="2" id="KW-0677">Repeat</keyword>
<dbReference type="GO" id="GO:0031267">
    <property type="term" value="F:small GTPase binding"/>
    <property type="evidence" value="ECO:0007669"/>
    <property type="project" value="InterPro"/>
</dbReference>